<accession>A0A109K4X0</accession>
<dbReference type="InterPro" id="IPR032466">
    <property type="entry name" value="Metal_Hydrolase"/>
</dbReference>
<feature type="domain" description="Amidohydrolase-related" evidence="1">
    <location>
        <begin position="38"/>
        <end position="298"/>
    </location>
</feature>
<dbReference type="AlphaFoldDB" id="A0A109K4X0"/>
<evidence type="ECO:0000259" key="1">
    <source>
        <dbReference type="Pfam" id="PF04909"/>
    </source>
</evidence>
<proteinExistence type="predicted"/>
<dbReference type="InterPro" id="IPR052358">
    <property type="entry name" value="Aro_Compnd_Degr_Hydrolases"/>
</dbReference>
<reference evidence="2 3" key="1">
    <citation type="submission" date="2015-11" db="EMBL/GenBank/DDBJ databases">
        <title>Draft Genome Sequence of the Strain BR 10303 (Bradyrhizobium sp.) isolated from nodules of Centrolobium paraense.</title>
        <authorList>
            <person name="Zelli J.E."/>
            <person name="Simoes-Araujo J.L."/>
            <person name="Barauna A.C."/>
            <person name="Silva K."/>
        </authorList>
    </citation>
    <scope>NUCLEOTIDE SEQUENCE [LARGE SCALE GENOMIC DNA]</scope>
    <source>
        <strain evidence="2 3">BR 10303</strain>
    </source>
</reference>
<evidence type="ECO:0000313" key="3">
    <source>
        <dbReference type="Proteomes" id="UP000057737"/>
    </source>
</evidence>
<dbReference type="PANTHER" id="PTHR35563:SF2">
    <property type="entry name" value="BARREL METAL-DEPENDENT HYDROLASE, PUTATIVE (AFU_ORTHOLOGUE AFUA_1G16240)-RELATED"/>
    <property type="match status" value="1"/>
</dbReference>
<dbReference type="SUPFAM" id="SSF51556">
    <property type="entry name" value="Metallo-dependent hydrolases"/>
    <property type="match status" value="1"/>
</dbReference>
<comment type="caution">
    <text evidence="2">The sequence shown here is derived from an EMBL/GenBank/DDBJ whole genome shotgun (WGS) entry which is preliminary data.</text>
</comment>
<evidence type="ECO:0000313" key="2">
    <source>
        <dbReference type="EMBL" id="KWV60653.1"/>
    </source>
</evidence>
<dbReference type="Proteomes" id="UP000057737">
    <property type="component" value="Unassembled WGS sequence"/>
</dbReference>
<dbReference type="InterPro" id="IPR006680">
    <property type="entry name" value="Amidohydro-rel"/>
</dbReference>
<dbReference type="PANTHER" id="PTHR35563">
    <property type="entry name" value="BARREL METAL-DEPENDENT HYDROLASE, PUTATIVE (AFU_ORTHOLOGUE AFUA_1G16240)-RELATED"/>
    <property type="match status" value="1"/>
</dbReference>
<gene>
    <name evidence="2" type="ORF">AS156_27935</name>
</gene>
<dbReference type="Gene3D" id="3.20.20.140">
    <property type="entry name" value="Metal-dependent hydrolases"/>
    <property type="match status" value="1"/>
</dbReference>
<keyword evidence="3" id="KW-1185">Reference proteome</keyword>
<protein>
    <recommendedName>
        <fullName evidence="1">Amidohydrolase-related domain-containing protein</fullName>
    </recommendedName>
</protein>
<dbReference type="EMBL" id="LNCU01000014">
    <property type="protein sequence ID" value="KWV60653.1"/>
    <property type="molecule type" value="Genomic_DNA"/>
</dbReference>
<name>A0A109K4X0_9BRAD</name>
<dbReference type="Pfam" id="PF04909">
    <property type="entry name" value="Amidohydro_2"/>
    <property type="match status" value="1"/>
</dbReference>
<sequence length="300" mass="33089">MTQTRYDAAPACRRFVAALSATGLSRALAEVTVPRPTIDIHSHVFHRGLKLASGRRYAPDYDAPLDLYLKQLDENGMTNGVLVQPSFLGTDNSYLVECLTATKGRLRGIAVVDPTVSPDELYALDRAGVVGIRLNLVGKPLPDVTSPEWQALLAQIKAIGWQVEIQRNAGDLAVLLPKLLDQGVNVVLDHYALPDPKLGVTDSGFQSVLKLGASRKVWVKISAPYRNGPNGEQFAKQAYPLLRDAYGVEHLLWGSDWPHTQFEATQSYAKNRKFLDELVTDADERARVLAAPRELFRFSS</sequence>
<organism evidence="2 3">
    <name type="scientific">Bradyrhizobium macuxiense</name>
    <dbReference type="NCBI Taxonomy" id="1755647"/>
    <lineage>
        <taxon>Bacteria</taxon>
        <taxon>Pseudomonadati</taxon>
        <taxon>Pseudomonadota</taxon>
        <taxon>Alphaproteobacteria</taxon>
        <taxon>Hyphomicrobiales</taxon>
        <taxon>Nitrobacteraceae</taxon>
        <taxon>Bradyrhizobium</taxon>
    </lineage>
</organism>
<dbReference type="GO" id="GO:0016787">
    <property type="term" value="F:hydrolase activity"/>
    <property type="evidence" value="ECO:0007669"/>
    <property type="project" value="InterPro"/>
</dbReference>